<evidence type="ECO:0000313" key="3">
    <source>
        <dbReference type="EMBL" id="MBB5034849.1"/>
    </source>
</evidence>
<gene>
    <name evidence="3" type="ORF">HNQ65_004457</name>
</gene>
<feature type="transmembrane region" description="Helical" evidence="1">
    <location>
        <begin position="337"/>
        <end position="356"/>
    </location>
</feature>
<comment type="caution">
    <text evidence="3">The sequence shown here is derived from an EMBL/GenBank/DDBJ whole genome shotgun (WGS) entry which is preliminary data.</text>
</comment>
<feature type="transmembrane region" description="Helical" evidence="1">
    <location>
        <begin position="303"/>
        <end position="325"/>
    </location>
</feature>
<dbReference type="Pfam" id="PF07786">
    <property type="entry name" value="HGSNAT_cat"/>
    <property type="match status" value="1"/>
</dbReference>
<evidence type="ECO:0000259" key="2">
    <source>
        <dbReference type="Pfam" id="PF07786"/>
    </source>
</evidence>
<dbReference type="GO" id="GO:0016746">
    <property type="term" value="F:acyltransferase activity"/>
    <property type="evidence" value="ECO:0007669"/>
    <property type="project" value="UniProtKB-KW"/>
</dbReference>
<evidence type="ECO:0000256" key="1">
    <source>
        <dbReference type="SAM" id="Phobius"/>
    </source>
</evidence>
<evidence type="ECO:0000313" key="4">
    <source>
        <dbReference type="Proteomes" id="UP000590740"/>
    </source>
</evidence>
<feature type="transmembrane region" description="Helical" evidence="1">
    <location>
        <begin position="242"/>
        <end position="261"/>
    </location>
</feature>
<feature type="transmembrane region" description="Helical" evidence="1">
    <location>
        <begin position="153"/>
        <end position="171"/>
    </location>
</feature>
<feature type="transmembrane region" description="Helical" evidence="1">
    <location>
        <begin position="130"/>
        <end position="148"/>
    </location>
</feature>
<feature type="domain" description="Heparan-alpha-glucosaminide N-acetyltransferase catalytic" evidence="2">
    <location>
        <begin position="11"/>
        <end position="233"/>
    </location>
</feature>
<dbReference type="Proteomes" id="UP000590740">
    <property type="component" value="Unassembled WGS sequence"/>
</dbReference>
<feature type="transmembrane region" description="Helical" evidence="1">
    <location>
        <begin position="209"/>
        <end position="230"/>
    </location>
</feature>
<reference evidence="3 4" key="1">
    <citation type="submission" date="2020-08" db="EMBL/GenBank/DDBJ databases">
        <title>Genomic Encyclopedia of Type Strains, Phase IV (KMG-IV): sequencing the most valuable type-strain genomes for metagenomic binning, comparative biology and taxonomic classification.</title>
        <authorList>
            <person name="Goeker M."/>
        </authorList>
    </citation>
    <scope>NUCLEOTIDE SEQUENCE [LARGE SCALE GENOMIC DNA]</scope>
    <source>
        <strain evidence="3 4">DSM 12252</strain>
    </source>
</reference>
<keyword evidence="1" id="KW-0472">Membrane</keyword>
<feature type="transmembrane region" description="Helical" evidence="1">
    <location>
        <begin position="100"/>
        <end position="118"/>
    </location>
</feature>
<dbReference type="InterPro" id="IPR012429">
    <property type="entry name" value="HGSNAT_cat"/>
</dbReference>
<dbReference type="AlphaFoldDB" id="A0A7W8DLY5"/>
<dbReference type="PANTHER" id="PTHR31061:SF24">
    <property type="entry name" value="LD22376P"/>
    <property type="match status" value="1"/>
</dbReference>
<keyword evidence="1" id="KW-1133">Transmembrane helix</keyword>
<keyword evidence="3" id="KW-0012">Acyltransferase</keyword>
<keyword evidence="1" id="KW-0812">Transmembrane</keyword>
<organism evidence="3 4">
    <name type="scientific">Prosthecobacter vanneervenii</name>
    <dbReference type="NCBI Taxonomy" id="48466"/>
    <lineage>
        <taxon>Bacteria</taxon>
        <taxon>Pseudomonadati</taxon>
        <taxon>Verrucomicrobiota</taxon>
        <taxon>Verrucomicrobiia</taxon>
        <taxon>Verrucomicrobiales</taxon>
        <taxon>Verrucomicrobiaceae</taxon>
        <taxon>Prosthecobacter</taxon>
    </lineage>
</organism>
<dbReference type="RefSeq" id="WP_184343053.1">
    <property type="nucleotide sequence ID" value="NZ_JACHIG010000012.1"/>
</dbReference>
<keyword evidence="4" id="KW-1185">Reference proteome</keyword>
<name>A0A7W8DLY5_9BACT</name>
<protein>
    <submittedName>
        <fullName evidence="3">Putative acyltransferase</fullName>
    </submittedName>
</protein>
<proteinExistence type="predicted"/>
<dbReference type="EMBL" id="JACHIG010000012">
    <property type="protein sequence ID" value="MBB5034849.1"/>
    <property type="molecule type" value="Genomic_DNA"/>
</dbReference>
<keyword evidence="3" id="KW-0808">Transferase</keyword>
<feature type="transmembrane region" description="Helical" evidence="1">
    <location>
        <begin position="267"/>
        <end position="291"/>
    </location>
</feature>
<accession>A0A7W8DLY5</accession>
<sequence>MPDSTTPAPTRLLSLDALRGFDMCWILGLSSVLTQVLNRTFPSNETVADLAAQFTHVKWDGFRFYDLIFPLFLFLAGVSLAIAVPRRVQREGRISALRHLLSRAVTLVVLGVIFSGGMRDGWDHIRWLGVLQRIGIASAAAGILSLWLKPRGLIVAAASLLLGYFLLLRFVPAPGIGAGNFAEGMNLTNYLDSIWLPGRKYDGDHDPEGILSTLPAIATALLGLLAGKWITSDTAPSRKAGGLIISGLILLALGWAWHPFFPIIKKIWSSSFVLVAAGWSAILLGTFYFIVDVLGFRRGLAPFLWVGSNPIALYLCSGFGFFRTLSERLVTKTPPPYDWIPAATTFLIMLATARWLHQRKIFLKV</sequence>
<feature type="transmembrane region" description="Helical" evidence="1">
    <location>
        <begin position="67"/>
        <end position="88"/>
    </location>
</feature>
<dbReference type="PANTHER" id="PTHR31061">
    <property type="entry name" value="LD22376P"/>
    <property type="match status" value="1"/>
</dbReference>